<dbReference type="AlphaFoldDB" id="A0A840Q7E0"/>
<name>A0A840Q7E0_9PSEU</name>
<dbReference type="SUPFAM" id="SSF56672">
    <property type="entry name" value="DNA/RNA polymerases"/>
    <property type="match status" value="1"/>
</dbReference>
<evidence type="ECO:0000313" key="1">
    <source>
        <dbReference type="EMBL" id="MBB5156604.1"/>
    </source>
</evidence>
<evidence type="ECO:0000313" key="2">
    <source>
        <dbReference type="Proteomes" id="UP000584374"/>
    </source>
</evidence>
<dbReference type="InterPro" id="IPR043502">
    <property type="entry name" value="DNA/RNA_pol_sf"/>
</dbReference>
<dbReference type="EMBL" id="JACHIW010000001">
    <property type="protein sequence ID" value="MBB5156604.1"/>
    <property type="molecule type" value="Genomic_DNA"/>
</dbReference>
<sequence>MGIAQVIPDGDVLPVRAQYGRDTAWNIGVNPLHAEKPLWYTIPDLIASTLLSGKPPRVVKAVRFVPAGKTLSTLNTVRLRGQVPVDPVDDDFFRTVVEQRQAVKDSDPTLAAFLKVLANAGSYGIFAQMDRQELATGQRTHVTVHGAAEQPWKAAVAAPEKPGEYVFPPIAACITGAARLMLAMLERSVTDAGGVWTFCDTDSMAIVANEHGTLIDCPGGPHTMPDGRAAVRALTLDHVDTIRQRFARLNPYRPDAVTDILKAEFTGWCYAISAKRYALYRLDPAGIPAIKSTSEDANGGDTGLIEIDKTSEHGLGHLLNPTDPDSADRDWIRHLWQLIISDAHRRATGEPDWLDRPALSRISISSPTQWRPFTSWNAGKPYRQQIKPFNFLLVGHVAAASHPPGTDPQRFHLIAPYDSDPATWLDLPWRNRYDPHGTTYRTTTERWNYDDHQYRDIRPAPDDLVQLKTYRQILHQYRRRPEHKANGPDGKPCHSSTTGLLQRRTVRLARLHHIGKETNQLDEWQTGGISPDHVLTDYDSPNDALTDLVLPALASHTTQQLADHIGLSAREIERIRAGDVSPRPAVSESLTRLAVDTAITELDQQHTEHPWKREPDHTRYAKWESVLAYRKHHHNPQRLCPCGCGQKLTRRQKYATDACRKRHNRAVAVRPVLARGRVR</sequence>
<proteinExistence type="predicted"/>
<comment type="caution">
    <text evidence="1">The sequence shown here is derived from an EMBL/GenBank/DDBJ whole genome shotgun (WGS) entry which is preliminary data.</text>
</comment>
<protein>
    <submittedName>
        <fullName evidence="1">Uncharacterized protein</fullName>
    </submittedName>
</protein>
<gene>
    <name evidence="1" type="ORF">BJ970_004138</name>
</gene>
<dbReference type="Proteomes" id="UP000584374">
    <property type="component" value="Unassembled WGS sequence"/>
</dbReference>
<keyword evidence="2" id="KW-1185">Reference proteome</keyword>
<dbReference type="RefSeq" id="WP_184727713.1">
    <property type="nucleotide sequence ID" value="NZ_JACHIW010000001.1"/>
</dbReference>
<organism evidence="1 2">
    <name type="scientific">Saccharopolyspora phatthalungensis</name>
    <dbReference type="NCBI Taxonomy" id="664693"/>
    <lineage>
        <taxon>Bacteria</taxon>
        <taxon>Bacillati</taxon>
        <taxon>Actinomycetota</taxon>
        <taxon>Actinomycetes</taxon>
        <taxon>Pseudonocardiales</taxon>
        <taxon>Pseudonocardiaceae</taxon>
        <taxon>Saccharopolyspora</taxon>
    </lineage>
</organism>
<accession>A0A840Q7E0</accession>
<reference evidence="1 2" key="1">
    <citation type="submission" date="2020-08" db="EMBL/GenBank/DDBJ databases">
        <title>Sequencing the genomes of 1000 actinobacteria strains.</title>
        <authorList>
            <person name="Klenk H.-P."/>
        </authorList>
    </citation>
    <scope>NUCLEOTIDE SEQUENCE [LARGE SCALE GENOMIC DNA]</scope>
    <source>
        <strain evidence="1 2">DSM 45584</strain>
    </source>
</reference>